<proteinExistence type="predicted"/>
<name>A0AB34IZ46_PRYPA</name>
<gene>
    <name evidence="1" type="ORF">AB1Y20_006831</name>
</gene>
<protein>
    <recommendedName>
        <fullName evidence="3">Protein RFT1 homolog</fullName>
    </recommendedName>
</protein>
<dbReference type="Proteomes" id="UP001515480">
    <property type="component" value="Unassembled WGS sequence"/>
</dbReference>
<reference evidence="1 2" key="1">
    <citation type="journal article" date="2024" name="Science">
        <title>Giant polyketide synthase enzymes in the biosynthesis of giant marine polyether toxins.</title>
        <authorList>
            <person name="Fallon T.R."/>
            <person name="Shende V.V."/>
            <person name="Wierzbicki I.H."/>
            <person name="Pendleton A.L."/>
            <person name="Watervoot N.F."/>
            <person name="Auber R.P."/>
            <person name="Gonzalez D.J."/>
            <person name="Wisecaver J.H."/>
            <person name="Moore B.S."/>
        </authorList>
    </citation>
    <scope>NUCLEOTIDE SEQUENCE [LARGE SCALE GENOMIC DNA]</scope>
    <source>
        <strain evidence="1 2">12B1</strain>
    </source>
</reference>
<dbReference type="EMBL" id="JBGBPQ010000015">
    <property type="protein sequence ID" value="KAL1510528.1"/>
    <property type="molecule type" value="Genomic_DNA"/>
</dbReference>
<keyword evidence="2" id="KW-1185">Reference proteome</keyword>
<sequence length="233" mass="24914">MVPLCSVLWPFAHRLSLRVLPLLAAFSPGRFLSRLYEVPLPLLRPPSSRLVWRAVASSDPRVRAAMASRAAMMCSLALTSALELLCCWPVHVHSALIHAALELRSPWWPAAMAAVASSASGTLLLGVAQCAARLVDRALIQGIGLSWLSEHTIALAAAAGVCPIRVIAQPVIIVVSLHDVRGPQFGIALLLGAWVRCSFVAYCALRAPAVLKRFGLQAELVRARCIGGTLLPL</sequence>
<dbReference type="AlphaFoldDB" id="A0AB34IZ46"/>
<comment type="caution">
    <text evidence="1">The sequence shown here is derived from an EMBL/GenBank/DDBJ whole genome shotgun (WGS) entry which is preliminary data.</text>
</comment>
<evidence type="ECO:0000313" key="2">
    <source>
        <dbReference type="Proteomes" id="UP001515480"/>
    </source>
</evidence>
<evidence type="ECO:0008006" key="3">
    <source>
        <dbReference type="Google" id="ProtNLM"/>
    </source>
</evidence>
<organism evidence="1 2">
    <name type="scientific">Prymnesium parvum</name>
    <name type="common">Toxic golden alga</name>
    <dbReference type="NCBI Taxonomy" id="97485"/>
    <lineage>
        <taxon>Eukaryota</taxon>
        <taxon>Haptista</taxon>
        <taxon>Haptophyta</taxon>
        <taxon>Prymnesiophyceae</taxon>
        <taxon>Prymnesiales</taxon>
        <taxon>Prymnesiaceae</taxon>
        <taxon>Prymnesium</taxon>
    </lineage>
</organism>
<accession>A0AB34IZ46</accession>
<evidence type="ECO:0000313" key="1">
    <source>
        <dbReference type="EMBL" id="KAL1510528.1"/>
    </source>
</evidence>